<organism evidence="1 2">
    <name type="scientific">Eubacterium cellulosolvens (strain ATCC 43171 / JCM 9499 / 6)</name>
    <name type="common">Cillobacterium cellulosolvens</name>
    <dbReference type="NCBI Taxonomy" id="633697"/>
    <lineage>
        <taxon>Bacteria</taxon>
        <taxon>Bacillati</taxon>
        <taxon>Bacillota</taxon>
        <taxon>Clostridia</taxon>
        <taxon>Eubacteriales</taxon>
        <taxon>Eubacteriaceae</taxon>
        <taxon>Eubacterium</taxon>
    </lineage>
</organism>
<evidence type="ECO:0000313" key="2">
    <source>
        <dbReference type="Proteomes" id="UP000005753"/>
    </source>
</evidence>
<accession>I5AS26</accession>
<dbReference type="EMBL" id="CM001487">
    <property type="protein sequence ID" value="EIM56599.1"/>
    <property type="molecule type" value="Genomic_DNA"/>
</dbReference>
<proteinExistence type="predicted"/>
<sequence length="41" mass="4499">MFAESAGILRDCLQTLIPDTDNADTGSCASNIVLRPYWVQI</sequence>
<dbReference type="HOGENOM" id="CLU_3270181_0_0_9"/>
<dbReference type="AlphaFoldDB" id="I5AS26"/>
<reference evidence="1 2" key="2">
    <citation type="submission" date="2012-02" db="EMBL/GenBank/DDBJ databases">
        <title>Improved High-Quality Draft sequence of Eubacterium cellulosolvens 6.</title>
        <authorList>
            <consortium name="US DOE Joint Genome Institute"/>
            <person name="Lucas S."/>
            <person name="Han J."/>
            <person name="Lapidus A."/>
            <person name="Cheng J.-F."/>
            <person name="Goodwin L."/>
            <person name="Pitluck S."/>
            <person name="Peters L."/>
            <person name="Mikhailova N."/>
            <person name="Gu W."/>
            <person name="Detter J.C."/>
            <person name="Han C."/>
            <person name="Tapia R."/>
            <person name="Land M."/>
            <person name="Hauser L."/>
            <person name="Kyrpides N."/>
            <person name="Ivanova N."/>
            <person name="Pagani I."/>
            <person name="Johnson E."/>
            <person name="Mukhopadhyay B."/>
            <person name="Anderson I."/>
            <person name="Woyke T."/>
        </authorList>
    </citation>
    <scope>NUCLEOTIDE SEQUENCE [LARGE SCALE GENOMIC DNA]</scope>
    <source>
        <strain evidence="1 2">6</strain>
    </source>
</reference>
<dbReference type="Proteomes" id="UP000005753">
    <property type="component" value="Chromosome"/>
</dbReference>
<name>I5AS26_EUBC6</name>
<reference evidence="1 2" key="1">
    <citation type="submission" date="2010-08" db="EMBL/GenBank/DDBJ databases">
        <authorList>
            <consortium name="US DOE Joint Genome Institute (JGI-PGF)"/>
            <person name="Lucas S."/>
            <person name="Copeland A."/>
            <person name="Lapidus A."/>
            <person name="Cheng J.-F."/>
            <person name="Bruce D."/>
            <person name="Goodwin L."/>
            <person name="Pitluck S."/>
            <person name="Land M.L."/>
            <person name="Hauser L."/>
            <person name="Chang Y.-J."/>
            <person name="Anderson I.J."/>
            <person name="Johnson E."/>
            <person name="Mulhopadhyay B."/>
            <person name="Kyrpides N."/>
            <person name="Woyke T.J."/>
        </authorList>
    </citation>
    <scope>NUCLEOTIDE SEQUENCE [LARGE SCALE GENOMIC DNA]</scope>
    <source>
        <strain evidence="1 2">6</strain>
    </source>
</reference>
<keyword evidence="2" id="KW-1185">Reference proteome</keyword>
<protein>
    <submittedName>
        <fullName evidence="1">Uncharacterized protein</fullName>
    </submittedName>
</protein>
<evidence type="ECO:0000313" key="1">
    <source>
        <dbReference type="EMBL" id="EIM56599.1"/>
    </source>
</evidence>
<gene>
    <name evidence="1" type="ORF">EubceDRAFT1_0763</name>
</gene>
<dbReference type="STRING" id="633697.EubceDRAFT1_0763"/>